<dbReference type="InParanoid" id="F4RPX9"/>
<name>F4RPX9_MELLP</name>
<keyword evidence="5 10" id="KW-0999">Mitochondrion inner membrane</keyword>
<evidence type="ECO:0000313" key="13">
    <source>
        <dbReference type="Proteomes" id="UP000001072"/>
    </source>
</evidence>
<dbReference type="HOGENOM" id="CLU_048602_1_2_1"/>
<dbReference type="AlphaFoldDB" id="F4RPX9"/>
<keyword evidence="13" id="KW-1185">Reference proteome</keyword>
<evidence type="ECO:0000256" key="7">
    <source>
        <dbReference type="ARBA" id="ARBA00023128"/>
    </source>
</evidence>
<keyword evidence="7 10" id="KW-0496">Mitochondrion</keyword>
<evidence type="ECO:0000256" key="8">
    <source>
        <dbReference type="ARBA" id="ARBA00023136"/>
    </source>
</evidence>
<evidence type="ECO:0000256" key="4">
    <source>
        <dbReference type="ARBA" id="ARBA00022723"/>
    </source>
</evidence>
<feature type="region of interest" description="Disordered" evidence="11">
    <location>
        <begin position="229"/>
        <end position="264"/>
    </location>
</feature>
<dbReference type="GO" id="GO:0005743">
    <property type="term" value="C:mitochondrial inner membrane"/>
    <property type="evidence" value="ECO:0007669"/>
    <property type="project" value="UniProtKB-SubCell"/>
</dbReference>
<evidence type="ECO:0000256" key="5">
    <source>
        <dbReference type="ARBA" id="ARBA00022792"/>
    </source>
</evidence>
<keyword evidence="9 10" id="KW-0456">Lyase</keyword>
<reference evidence="13" key="1">
    <citation type="journal article" date="2011" name="Proc. Natl. Acad. Sci. U.S.A.">
        <title>Obligate biotrophy features unraveled by the genomic analysis of rust fungi.</title>
        <authorList>
            <person name="Duplessis S."/>
            <person name="Cuomo C.A."/>
            <person name="Lin Y.-C."/>
            <person name="Aerts A."/>
            <person name="Tisserant E."/>
            <person name="Veneault-Fourrey C."/>
            <person name="Joly D.L."/>
            <person name="Hacquard S."/>
            <person name="Amselem J."/>
            <person name="Cantarel B.L."/>
            <person name="Chiu R."/>
            <person name="Coutinho P.M."/>
            <person name="Feau N."/>
            <person name="Field M."/>
            <person name="Frey P."/>
            <person name="Gelhaye E."/>
            <person name="Goldberg J."/>
            <person name="Grabherr M.G."/>
            <person name="Kodira C.D."/>
            <person name="Kohler A."/>
            <person name="Kuees U."/>
            <person name="Lindquist E.A."/>
            <person name="Lucas S.M."/>
            <person name="Mago R."/>
            <person name="Mauceli E."/>
            <person name="Morin E."/>
            <person name="Murat C."/>
            <person name="Pangilinan J.L."/>
            <person name="Park R."/>
            <person name="Pearson M."/>
            <person name="Quesneville H."/>
            <person name="Rouhier N."/>
            <person name="Sakthikumar S."/>
            <person name="Salamov A.A."/>
            <person name="Schmutz J."/>
            <person name="Selles B."/>
            <person name="Shapiro H."/>
            <person name="Tanguay P."/>
            <person name="Tuskan G.A."/>
            <person name="Henrissat B."/>
            <person name="Van de Peer Y."/>
            <person name="Rouze P."/>
            <person name="Ellis J.G."/>
            <person name="Dodds P.N."/>
            <person name="Schein J.E."/>
            <person name="Zhong S."/>
            <person name="Hamelin R.C."/>
            <person name="Grigoriev I.V."/>
            <person name="Szabo L.J."/>
            <person name="Martin F."/>
        </authorList>
    </citation>
    <scope>NUCLEOTIDE SEQUENCE [LARGE SCALE GENOMIC DNA]</scope>
    <source>
        <strain evidence="13">98AG31 / pathotype 3-4-7</strain>
    </source>
</reference>
<dbReference type="Pfam" id="PF01265">
    <property type="entry name" value="Cyto_heme_lyase"/>
    <property type="match status" value="1"/>
</dbReference>
<dbReference type="EMBL" id="GL883112">
    <property type="protein sequence ID" value="EGG05658.1"/>
    <property type="molecule type" value="Genomic_DNA"/>
</dbReference>
<dbReference type="PANTHER" id="PTHR12743:SF0">
    <property type="entry name" value="HOLOCYTOCHROME C-TYPE SYNTHASE"/>
    <property type="match status" value="1"/>
</dbReference>
<comment type="similarity">
    <text evidence="2 10">Belongs to the cytochrome c-type heme lyase family.</text>
</comment>
<dbReference type="PROSITE" id="PS00821">
    <property type="entry name" value="CYTO_HEME_LYASE_1"/>
    <property type="match status" value="1"/>
</dbReference>
<evidence type="ECO:0000256" key="3">
    <source>
        <dbReference type="ARBA" id="ARBA00022617"/>
    </source>
</evidence>
<keyword evidence="3 10" id="KW-0349">Heme</keyword>
<comment type="function">
    <text evidence="10">Lyase that catalyzes the covalent linking of the heme group to the cytochrome C apoprotein to produce the mature functional cytochrome.</text>
</comment>
<dbReference type="RefSeq" id="XP_007411147.1">
    <property type="nucleotide sequence ID" value="XM_007411085.1"/>
</dbReference>
<keyword evidence="8 10" id="KW-0472">Membrane</keyword>
<evidence type="ECO:0000256" key="11">
    <source>
        <dbReference type="SAM" id="MobiDB-lite"/>
    </source>
</evidence>
<gene>
    <name evidence="12" type="ORF">MELLADRAFT_48758</name>
</gene>
<feature type="compositionally biased region" description="Low complexity" evidence="11">
    <location>
        <begin position="1"/>
        <end position="13"/>
    </location>
</feature>
<dbReference type="FunCoup" id="F4RPX9">
    <property type="interactions" value="267"/>
</dbReference>
<dbReference type="GeneID" id="18928549"/>
<protein>
    <recommendedName>
        <fullName evidence="10">Holocytochrome c-type synthase</fullName>
        <ecNumber evidence="10">4.4.1.17</ecNumber>
    </recommendedName>
</protein>
<dbReference type="EC" id="4.4.1.17" evidence="10"/>
<proteinExistence type="inferred from homology"/>
<dbReference type="GO" id="GO:0046872">
    <property type="term" value="F:metal ion binding"/>
    <property type="evidence" value="ECO:0007669"/>
    <property type="project" value="UniProtKB-KW"/>
</dbReference>
<dbReference type="eggNOG" id="KOG3996">
    <property type="taxonomic scope" value="Eukaryota"/>
</dbReference>
<accession>F4RPX9</accession>
<dbReference type="InterPro" id="IPR000511">
    <property type="entry name" value="Holocyt_c/c1_synthase"/>
</dbReference>
<feature type="region of interest" description="Disordered" evidence="11">
    <location>
        <begin position="1"/>
        <end position="56"/>
    </location>
</feature>
<dbReference type="VEuPathDB" id="FungiDB:MELLADRAFT_48758"/>
<evidence type="ECO:0000313" key="12">
    <source>
        <dbReference type="EMBL" id="EGG05658.1"/>
    </source>
</evidence>
<dbReference type="PROSITE" id="PS00822">
    <property type="entry name" value="CYTO_HEME_LYASE_2"/>
    <property type="match status" value="1"/>
</dbReference>
<feature type="compositionally biased region" description="Basic and acidic residues" evidence="11">
    <location>
        <begin position="30"/>
        <end position="52"/>
    </location>
</feature>
<comment type="catalytic activity">
    <reaction evidence="10">
        <text>holo-[cytochrome c] = apo-[cytochrome c] + heme b</text>
        <dbReference type="Rhea" id="RHEA:22648"/>
        <dbReference type="Rhea" id="RHEA-COMP:10725"/>
        <dbReference type="Rhea" id="RHEA-COMP:10726"/>
        <dbReference type="ChEBI" id="CHEBI:29950"/>
        <dbReference type="ChEBI" id="CHEBI:60344"/>
        <dbReference type="ChEBI" id="CHEBI:83739"/>
        <dbReference type="EC" id="4.4.1.17"/>
    </reaction>
</comment>
<dbReference type="KEGG" id="mlr:MELLADRAFT_48758"/>
<dbReference type="GO" id="GO:0004408">
    <property type="term" value="F:holocytochrome-c synthase activity"/>
    <property type="evidence" value="ECO:0007669"/>
    <property type="project" value="UniProtKB-EC"/>
</dbReference>
<sequence length="264" mass="29801">MWPFGTSSSTSSSQPATCPLGHDSSSKTSPPRDHPTQLPTDREVSSIPRYRDDSEEQANWVYPSPAQFYSALARKKQHSPEVNDMYTVVPIHNAVNERVWQQVLEWEANYGQGAFDRWPRSGKSGPMLCSFRGRPNDRSPRAWMKVLSGRYQPPFDRHDWEVVRPTEERMRYVIDFYPGRTYNPEAGTSATSSSPPPNLAFYLDVRPALDNWEGIRMRLLKTWDELKFGSTSSQPEKPITIPSSSAPSLNGPGLSNPQNASPSQ</sequence>
<dbReference type="STRING" id="747676.F4RPX9"/>
<comment type="subcellular location">
    <subcellularLocation>
        <location evidence="1 10">Mitochondrion inner membrane</location>
    </subcellularLocation>
</comment>
<keyword evidence="4 10" id="KW-0479">Metal-binding</keyword>
<organism evidence="13">
    <name type="scientific">Melampsora larici-populina (strain 98AG31 / pathotype 3-4-7)</name>
    <name type="common">Poplar leaf rust fungus</name>
    <dbReference type="NCBI Taxonomy" id="747676"/>
    <lineage>
        <taxon>Eukaryota</taxon>
        <taxon>Fungi</taxon>
        <taxon>Dikarya</taxon>
        <taxon>Basidiomycota</taxon>
        <taxon>Pucciniomycotina</taxon>
        <taxon>Pucciniomycetes</taxon>
        <taxon>Pucciniales</taxon>
        <taxon>Melampsoraceae</taxon>
        <taxon>Melampsora</taxon>
    </lineage>
</organism>
<evidence type="ECO:0000256" key="9">
    <source>
        <dbReference type="ARBA" id="ARBA00023239"/>
    </source>
</evidence>
<keyword evidence="6 10" id="KW-0408">Iron</keyword>
<dbReference type="PANTHER" id="PTHR12743">
    <property type="entry name" value="CYTOCHROME C1 HEME LYASE"/>
    <property type="match status" value="1"/>
</dbReference>
<evidence type="ECO:0000256" key="1">
    <source>
        <dbReference type="ARBA" id="ARBA00004273"/>
    </source>
</evidence>
<dbReference type="Proteomes" id="UP000001072">
    <property type="component" value="Unassembled WGS sequence"/>
</dbReference>
<evidence type="ECO:0000256" key="2">
    <source>
        <dbReference type="ARBA" id="ARBA00007255"/>
    </source>
</evidence>
<evidence type="ECO:0000256" key="6">
    <source>
        <dbReference type="ARBA" id="ARBA00023004"/>
    </source>
</evidence>
<evidence type="ECO:0000256" key="10">
    <source>
        <dbReference type="RuleBase" id="RU363130"/>
    </source>
</evidence>
<dbReference type="OrthoDB" id="4243at2759"/>